<dbReference type="Proteomes" id="UP000294641">
    <property type="component" value="Unassembled WGS sequence"/>
</dbReference>
<accession>A0A2U3AEK9</accession>
<gene>
    <name evidence="2" type="ORF">DFR61_10732</name>
    <name evidence="1" type="ORF">NCTC10597_01445</name>
</gene>
<dbReference type="OrthoDB" id="2456442at2"/>
<keyword evidence="4" id="KW-1185">Reference proteome</keyword>
<evidence type="ECO:0000313" key="4">
    <source>
        <dbReference type="Proteomes" id="UP000294641"/>
    </source>
</evidence>
<reference evidence="1 3" key="1">
    <citation type="submission" date="2018-06" db="EMBL/GenBank/DDBJ databases">
        <authorList>
            <consortium name="Pathogen Informatics"/>
            <person name="Doyle S."/>
        </authorList>
    </citation>
    <scope>NUCLEOTIDE SEQUENCE [LARGE SCALE GENOMIC DNA]</scope>
    <source>
        <strain evidence="1 3">NCTC10597</strain>
    </source>
</reference>
<dbReference type="Proteomes" id="UP000254330">
    <property type="component" value="Unassembled WGS sequence"/>
</dbReference>
<comment type="caution">
    <text evidence="1">The sequence shown here is derived from an EMBL/GenBank/DDBJ whole genome shotgun (WGS) entry which is preliminary data.</text>
</comment>
<proteinExistence type="predicted"/>
<reference evidence="2 4" key="2">
    <citation type="submission" date="2019-03" db="EMBL/GenBank/DDBJ databases">
        <title>Genomic Encyclopedia of Type Strains, Phase IV (KMG-IV): sequencing the most valuable type-strain genomes for metagenomic binning, comparative biology and taxonomic classification.</title>
        <authorList>
            <person name="Goeker M."/>
        </authorList>
    </citation>
    <scope>NUCLEOTIDE SEQUENCE [LARGE SCALE GENOMIC DNA]</scope>
    <source>
        <strain evidence="2 4">DSM 20580</strain>
    </source>
</reference>
<dbReference type="RefSeq" id="WP_109349122.1">
    <property type="nucleotide sequence ID" value="NZ_BJUE01000008.1"/>
</dbReference>
<evidence type="ECO:0000313" key="1">
    <source>
        <dbReference type="EMBL" id="STX09749.1"/>
    </source>
</evidence>
<sequence>MTNLQAVTLEQVQCFPTFLMKQTEQLFQLLDANIEAVEWHKVQVDRSYIDIPSIIYNEMIHKVKITACSNIVKQQYYCLFSRHNEWQTRLNCLKKLYEIDSLYNWAIPFLMLSTTDEHPAIRTLSRKILSTFDAREIERISYKNIQFIKAIRLNGMK</sequence>
<dbReference type="EMBL" id="SNZG01000007">
    <property type="protein sequence ID" value="TDR40917.1"/>
    <property type="molecule type" value="Genomic_DNA"/>
</dbReference>
<evidence type="ECO:0000313" key="2">
    <source>
        <dbReference type="EMBL" id="TDR40917.1"/>
    </source>
</evidence>
<dbReference type="EMBL" id="UGNP01000001">
    <property type="protein sequence ID" value="STX09749.1"/>
    <property type="molecule type" value="Genomic_DNA"/>
</dbReference>
<organism evidence="1 3">
    <name type="scientific">Kurthia zopfii</name>
    <dbReference type="NCBI Taxonomy" id="1650"/>
    <lineage>
        <taxon>Bacteria</taxon>
        <taxon>Bacillati</taxon>
        <taxon>Bacillota</taxon>
        <taxon>Bacilli</taxon>
        <taxon>Bacillales</taxon>
        <taxon>Caryophanaceae</taxon>
        <taxon>Kurthia</taxon>
    </lineage>
</organism>
<name>A0A2U3AEK9_9BACL</name>
<evidence type="ECO:0000313" key="3">
    <source>
        <dbReference type="Proteomes" id="UP000254330"/>
    </source>
</evidence>
<protein>
    <submittedName>
        <fullName evidence="1">Uncharacterized protein</fullName>
    </submittedName>
</protein>
<dbReference type="AlphaFoldDB" id="A0A2U3AEK9"/>